<protein>
    <submittedName>
        <fullName evidence="2">Uncharacterized protein</fullName>
    </submittedName>
</protein>
<dbReference type="EMBL" id="KN825675">
    <property type="protein sequence ID" value="KIK82121.1"/>
    <property type="molecule type" value="Genomic_DNA"/>
</dbReference>
<name>A0A0D0DCY8_9AGAM</name>
<dbReference type="AlphaFoldDB" id="A0A0D0DCY8"/>
<reference evidence="2 3" key="1">
    <citation type="submission" date="2014-04" db="EMBL/GenBank/DDBJ databases">
        <authorList>
            <consortium name="DOE Joint Genome Institute"/>
            <person name="Kuo A."/>
            <person name="Kohler A."/>
            <person name="Jargeat P."/>
            <person name="Nagy L.G."/>
            <person name="Floudas D."/>
            <person name="Copeland A."/>
            <person name="Barry K.W."/>
            <person name="Cichocki N."/>
            <person name="Veneault-Fourrey C."/>
            <person name="LaButti K."/>
            <person name="Lindquist E.A."/>
            <person name="Lipzen A."/>
            <person name="Lundell T."/>
            <person name="Morin E."/>
            <person name="Murat C."/>
            <person name="Sun H."/>
            <person name="Tunlid A."/>
            <person name="Henrissat B."/>
            <person name="Grigoriev I.V."/>
            <person name="Hibbett D.S."/>
            <person name="Martin F."/>
            <person name="Nordberg H.P."/>
            <person name="Cantor M.N."/>
            <person name="Hua S.X."/>
        </authorList>
    </citation>
    <scope>NUCLEOTIDE SEQUENCE [LARGE SCALE GENOMIC DNA]</scope>
    <source>
        <strain evidence="2 3">Ve08.2h10</strain>
    </source>
</reference>
<sequence length="288" mass="30416">MSRGGSLQLSAASRAASIASTTPLGTTNERAIAEVPASYQPSIRCVPGAIVNDPITPRGVSLGIASCEALKQAPLVGFGSPLLTQKPPSPPSVQSLIAGDDMGSVSDLTDIPTEFNSSPLMGRIISVVLDPETLRPPTPTKPSISMPLVSATSSSPSWPLPMLVSEPRVVLDYVEIPQPEWYKKMRASVQAMAASSSPGKRKQPEGSLSEDDIPVEQLPRRRAARPSALRRRPGPFPRVLSPLSSGVPETVGPSNTSVSRRSAPVKQPLPSQLASPRKRKISQTVASR</sequence>
<feature type="compositionally biased region" description="Basic residues" evidence="1">
    <location>
        <begin position="220"/>
        <end position="233"/>
    </location>
</feature>
<organism evidence="2 3">
    <name type="scientific">Paxillus rubicundulus Ve08.2h10</name>
    <dbReference type="NCBI Taxonomy" id="930991"/>
    <lineage>
        <taxon>Eukaryota</taxon>
        <taxon>Fungi</taxon>
        <taxon>Dikarya</taxon>
        <taxon>Basidiomycota</taxon>
        <taxon>Agaricomycotina</taxon>
        <taxon>Agaricomycetes</taxon>
        <taxon>Agaricomycetidae</taxon>
        <taxon>Boletales</taxon>
        <taxon>Paxilineae</taxon>
        <taxon>Paxillaceae</taxon>
        <taxon>Paxillus</taxon>
    </lineage>
</organism>
<evidence type="ECO:0000256" key="1">
    <source>
        <dbReference type="SAM" id="MobiDB-lite"/>
    </source>
</evidence>
<proteinExistence type="predicted"/>
<evidence type="ECO:0000313" key="2">
    <source>
        <dbReference type="EMBL" id="KIK82121.1"/>
    </source>
</evidence>
<feature type="region of interest" description="Disordered" evidence="1">
    <location>
        <begin position="190"/>
        <end position="288"/>
    </location>
</feature>
<evidence type="ECO:0000313" key="3">
    <source>
        <dbReference type="Proteomes" id="UP000054538"/>
    </source>
</evidence>
<dbReference type="InParanoid" id="A0A0D0DCY8"/>
<keyword evidence="3" id="KW-1185">Reference proteome</keyword>
<accession>A0A0D0DCY8</accession>
<dbReference type="Proteomes" id="UP000054538">
    <property type="component" value="Unassembled WGS sequence"/>
</dbReference>
<gene>
    <name evidence="2" type="ORF">PAXRUDRAFT_728708</name>
</gene>
<reference evidence="3" key="2">
    <citation type="submission" date="2015-01" db="EMBL/GenBank/DDBJ databases">
        <title>Evolutionary Origins and Diversification of the Mycorrhizal Mutualists.</title>
        <authorList>
            <consortium name="DOE Joint Genome Institute"/>
            <consortium name="Mycorrhizal Genomics Consortium"/>
            <person name="Kohler A."/>
            <person name="Kuo A."/>
            <person name="Nagy L.G."/>
            <person name="Floudas D."/>
            <person name="Copeland A."/>
            <person name="Barry K.W."/>
            <person name="Cichocki N."/>
            <person name="Veneault-Fourrey C."/>
            <person name="LaButti K."/>
            <person name="Lindquist E.A."/>
            <person name="Lipzen A."/>
            <person name="Lundell T."/>
            <person name="Morin E."/>
            <person name="Murat C."/>
            <person name="Riley R."/>
            <person name="Ohm R."/>
            <person name="Sun H."/>
            <person name="Tunlid A."/>
            <person name="Henrissat B."/>
            <person name="Grigoriev I.V."/>
            <person name="Hibbett D.S."/>
            <person name="Martin F."/>
        </authorList>
    </citation>
    <scope>NUCLEOTIDE SEQUENCE [LARGE SCALE GENOMIC DNA]</scope>
    <source>
        <strain evidence="3">Ve08.2h10</strain>
    </source>
</reference>
<dbReference type="HOGENOM" id="CLU_966759_0_0_1"/>